<dbReference type="AlphaFoldDB" id="A0A916QUZ6"/>
<dbReference type="SUPFAM" id="SSF54909">
    <property type="entry name" value="Dimeric alpha+beta barrel"/>
    <property type="match status" value="1"/>
</dbReference>
<dbReference type="InterPro" id="IPR005545">
    <property type="entry name" value="YCII"/>
</dbReference>
<dbReference type="Pfam" id="PF03795">
    <property type="entry name" value="YCII"/>
    <property type="match status" value="1"/>
</dbReference>
<evidence type="ECO:0000313" key="4">
    <source>
        <dbReference type="Proteomes" id="UP000628017"/>
    </source>
</evidence>
<keyword evidence="4" id="KW-1185">Reference proteome</keyword>
<comment type="similarity">
    <text evidence="1">Belongs to the YciI family.</text>
</comment>
<sequence>MKYLALIYSAPGSNPDYGTPEFAASMEEWNKVNQTYIDAGVMVSGDALQDVATATSIRIRDGKTETMDGPFAETKEQLGGYYLLDCADLDEAIKYAAMIPAARYGTVEVRPIMDLG</sequence>
<accession>A0A916QUZ6</accession>
<reference evidence="3" key="2">
    <citation type="submission" date="2020-09" db="EMBL/GenBank/DDBJ databases">
        <authorList>
            <person name="Sun Q."/>
            <person name="Zhou Y."/>
        </authorList>
    </citation>
    <scope>NUCLEOTIDE SEQUENCE</scope>
    <source>
        <strain evidence="3">CGMCC 1.15880</strain>
    </source>
</reference>
<dbReference type="InterPro" id="IPR011008">
    <property type="entry name" value="Dimeric_a/b-barrel"/>
</dbReference>
<gene>
    <name evidence="3" type="ORF">GCM10011498_08000</name>
</gene>
<evidence type="ECO:0000313" key="3">
    <source>
        <dbReference type="EMBL" id="GGA10313.1"/>
    </source>
</evidence>
<organism evidence="3 4">
    <name type="scientific">Neptunicoccus cionae</name>
    <dbReference type="NCBI Taxonomy" id="2035344"/>
    <lineage>
        <taxon>Bacteria</taxon>
        <taxon>Pseudomonadati</taxon>
        <taxon>Pseudomonadota</taxon>
        <taxon>Alphaproteobacteria</taxon>
        <taxon>Rhodobacterales</taxon>
        <taxon>Paracoccaceae</taxon>
        <taxon>Neptunicoccus</taxon>
    </lineage>
</organism>
<name>A0A916QUZ6_9RHOB</name>
<feature type="domain" description="YCII-related" evidence="2">
    <location>
        <begin position="1"/>
        <end position="114"/>
    </location>
</feature>
<reference evidence="3" key="1">
    <citation type="journal article" date="2014" name="Int. J. Syst. Evol. Microbiol.">
        <title>Complete genome sequence of Corynebacterium casei LMG S-19264T (=DSM 44701T), isolated from a smear-ripened cheese.</title>
        <authorList>
            <consortium name="US DOE Joint Genome Institute (JGI-PGF)"/>
            <person name="Walter F."/>
            <person name="Albersmeier A."/>
            <person name="Kalinowski J."/>
            <person name="Ruckert C."/>
        </authorList>
    </citation>
    <scope>NUCLEOTIDE SEQUENCE</scope>
    <source>
        <strain evidence="3">CGMCC 1.15880</strain>
    </source>
</reference>
<dbReference type="PANTHER" id="PTHR35174:SF3">
    <property type="entry name" value="BLL7171 PROTEIN"/>
    <property type="match status" value="1"/>
</dbReference>
<comment type="caution">
    <text evidence="3">The sequence shown here is derived from an EMBL/GenBank/DDBJ whole genome shotgun (WGS) entry which is preliminary data.</text>
</comment>
<evidence type="ECO:0000259" key="2">
    <source>
        <dbReference type="Pfam" id="PF03795"/>
    </source>
</evidence>
<dbReference type="Proteomes" id="UP000628017">
    <property type="component" value="Unassembled WGS sequence"/>
</dbReference>
<protein>
    <recommendedName>
        <fullName evidence="2">YCII-related domain-containing protein</fullName>
    </recommendedName>
</protein>
<dbReference type="RefSeq" id="WP_188671120.1">
    <property type="nucleotide sequence ID" value="NZ_BMKA01000001.1"/>
</dbReference>
<dbReference type="PANTHER" id="PTHR35174">
    <property type="entry name" value="BLL7171 PROTEIN-RELATED"/>
    <property type="match status" value="1"/>
</dbReference>
<proteinExistence type="inferred from homology"/>
<evidence type="ECO:0000256" key="1">
    <source>
        <dbReference type="ARBA" id="ARBA00007689"/>
    </source>
</evidence>
<dbReference type="Gene3D" id="3.30.70.1060">
    <property type="entry name" value="Dimeric alpha+beta barrel"/>
    <property type="match status" value="1"/>
</dbReference>
<dbReference type="EMBL" id="BMKA01000001">
    <property type="protein sequence ID" value="GGA10313.1"/>
    <property type="molecule type" value="Genomic_DNA"/>
</dbReference>